<feature type="domain" description="DhaL" evidence="1">
    <location>
        <begin position="8"/>
        <end position="202"/>
    </location>
</feature>
<sequence length="524" mass="53785">MLETLDAAAVHRWCDGGLEALRAHQREIDDLNVYPVPDGDTGTNLVLTLAAAQEAVASALHEEPRTPLGRLMARMARGALLGARGNSGVIVSQILRGMADSFASAVAVRGAELARALREATDAAYAAVARPVEGTVLSVVAAAAEGAGRIKSDSLITVARAAAKAAAEALDRTPQQLPVLARAGVVDAGGRGLCLLLDALVDTVEEVEFAPPPPLPAVDKPAREAEPCEGHGYEVQFLLDAEAAAVEQLRAALADLGDSLVVVGDPPTWKVHVHVPAAAIGPAVEAGVVAGRPYQISVTPLTEKRPATEARGAVVVAAGDGLTALFEAEGAVVVGRNPSTAEMLAAVHACGAASVVLLPNDANTHAVAVSAAREAEAAGVHVSVVPTRSPVQALAALAVRDHSRPFADDVIAMAEAAGACRYGEVCTAQRDALTVAGPCRAGDLLGLVDGEVHVIGTDLTDVSHRLLDRMLGGGGELVTLVLGADASPELEGDLRGHVHRTWPFIELQCYAGGQPRYHLLAGVE</sequence>
<dbReference type="InterPro" id="IPR048394">
    <property type="entry name" value="FakA-like_M"/>
</dbReference>
<accession>A0A7W7GRR1</accession>
<evidence type="ECO:0000313" key="2">
    <source>
        <dbReference type="EMBL" id="MBB4737050.1"/>
    </source>
</evidence>
<evidence type="ECO:0000259" key="1">
    <source>
        <dbReference type="PROSITE" id="PS51480"/>
    </source>
</evidence>
<dbReference type="InterPro" id="IPR050270">
    <property type="entry name" value="DegV_domain_contain"/>
</dbReference>
<dbReference type="Proteomes" id="UP000546162">
    <property type="component" value="Unassembled WGS sequence"/>
</dbReference>
<dbReference type="PROSITE" id="PS51480">
    <property type="entry name" value="DHAL"/>
    <property type="match status" value="1"/>
</dbReference>
<dbReference type="EMBL" id="JACHNB010000001">
    <property type="protein sequence ID" value="MBB4737050.1"/>
    <property type="molecule type" value="Genomic_DNA"/>
</dbReference>
<dbReference type="InterPro" id="IPR004007">
    <property type="entry name" value="DhaL_dom"/>
</dbReference>
<dbReference type="PANTHER" id="PTHR33434:SF4">
    <property type="entry name" value="PHOSPHATASE PROTEIN"/>
    <property type="match status" value="1"/>
</dbReference>
<dbReference type="GO" id="GO:0004371">
    <property type="term" value="F:glycerone kinase activity"/>
    <property type="evidence" value="ECO:0007669"/>
    <property type="project" value="InterPro"/>
</dbReference>
<dbReference type="Pfam" id="PF13684">
    <property type="entry name" value="FakA-like_C"/>
    <property type="match status" value="1"/>
</dbReference>
<dbReference type="InterPro" id="IPR019986">
    <property type="entry name" value="YloV-like"/>
</dbReference>
<gene>
    <name evidence="2" type="ORF">BJY16_000509</name>
</gene>
<protein>
    <submittedName>
        <fullName evidence="2">DAK2 domain fusion protein YloV</fullName>
    </submittedName>
</protein>
<dbReference type="InterPro" id="IPR036117">
    <property type="entry name" value="DhaL_dom_sf"/>
</dbReference>
<dbReference type="NCBIfam" id="TIGR03599">
    <property type="entry name" value="YloV"/>
    <property type="match status" value="1"/>
</dbReference>
<keyword evidence="3" id="KW-1185">Reference proteome</keyword>
<name>A0A7W7GRR1_9ACTN</name>
<dbReference type="InterPro" id="IPR033470">
    <property type="entry name" value="FakA-like_C"/>
</dbReference>
<organism evidence="2 3">
    <name type="scientific">Actinoplanes octamycinicus</name>
    <dbReference type="NCBI Taxonomy" id="135948"/>
    <lineage>
        <taxon>Bacteria</taxon>
        <taxon>Bacillati</taxon>
        <taxon>Actinomycetota</taxon>
        <taxon>Actinomycetes</taxon>
        <taxon>Micromonosporales</taxon>
        <taxon>Micromonosporaceae</taxon>
        <taxon>Actinoplanes</taxon>
    </lineage>
</organism>
<proteinExistence type="predicted"/>
<evidence type="ECO:0000313" key="3">
    <source>
        <dbReference type="Proteomes" id="UP000546162"/>
    </source>
</evidence>
<comment type="caution">
    <text evidence="2">The sequence shown here is derived from an EMBL/GenBank/DDBJ whole genome shotgun (WGS) entry which is preliminary data.</text>
</comment>
<dbReference type="Pfam" id="PF21645">
    <property type="entry name" value="FakA-like_M"/>
    <property type="match status" value="1"/>
</dbReference>
<reference evidence="2 3" key="1">
    <citation type="submission" date="2020-08" db="EMBL/GenBank/DDBJ databases">
        <title>Sequencing the genomes of 1000 actinobacteria strains.</title>
        <authorList>
            <person name="Klenk H.-P."/>
        </authorList>
    </citation>
    <scope>NUCLEOTIDE SEQUENCE [LARGE SCALE GENOMIC DNA]</scope>
    <source>
        <strain evidence="2 3">DSM 45809</strain>
    </source>
</reference>
<dbReference type="RefSeq" id="WP_185037515.1">
    <property type="nucleotide sequence ID" value="NZ_BAABFG010000005.1"/>
</dbReference>
<dbReference type="PANTHER" id="PTHR33434">
    <property type="entry name" value="DEGV DOMAIN-CONTAINING PROTEIN DR_1986-RELATED"/>
    <property type="match status" value="1"/>
</dbReference>
<dbReference type="AlphaFoldDB" id="A0A7W7GRR1"/>
<dbReference type="SUPFAM" id="SSF101473">
    <property type="entry name" value="DhaL-like"/>
    <property type="match status" value="1"/>
</dbReference>
<dbReference type="GO" id="GO:0006071">
    <property type="term" value="P:glycerol metabolic process"/>
    <property type="evidence" value="ECO:0007669"/>
    <property type="project" value="InterPro"/>
</dbReference>
<dbReference type="SMART" id="SM01121">
    <property type="entry name" value="Dak1_2"/>
    <property type="match status" value="1"/>
</dbReference>
<dbReference type="Gene3D" id="1.25.40.340">
    <property type="match status" value="1"/>
</dbReference>
<dbReference type="Pfam" id="PF02734">
    <property type="entry name" value="Dak2"/>
    <property type="match status" value="1"/>
</dbReference>
<dbReference type="SMART" id="SM01120">
    <property type="entry name" value="Dak2"/>
    <property type="match status" value="1"/>
</dbReference>